<dbReference type="Pfam" id="PF07177">
    <property type="entry name" value="Neuralized"/>
    <property type="match status" value="1"/>
</dbReference>
<dbReference type="InterPro" id="IPR037962">
    <property type="entry name" value="Neuralized"/>
</dbReference>
<evidence type="ECO:0000313" key="5">
    <source>
        <dbReference type="Proteomes" id="UP001165289"/>
    </source>
</evidence>
<reference evidence="4 5" key="1">
    <citation type="journal article" date="2023" name="BMC Biol.">
        <title>The compact genome of the sponge Oopsacas minuta (Hexactinellida) is lacking key metazoan core genes.</title>
        <authorList>
            <person name="Santini S."/>
            <person name="Schenkelaars Q."/>
            <person name="Jourda C."/>
            <person name="Duchesne M."/>
            <person name="Belahbib H."/>
            <person name="Rocher C."/>
            <person name="Selva M."/>
            <person name="Riesgo A."/>
            <person name="Vervoort M."/>
            <person name="Leys S.P."/>
            <person name="Kodjabachian L."/>
            <person name="Le Bivic A."/>
            <person name="Borchiellini C."/>
            <person name="Claverie J.M."/>
            <person name="Renard E."/>
        </authorList>
    </citation>
    <scope>NUCLEOTIDE SEQUENCE [LARGE SCALE GENOMIC DNA]</scope>
    <source>
        <strain evidence="4">SPO-2</strain>
    </source>
</reference>
<dbReference type="AlphaFoldDB" id="A0AAV7JQU7"/>
<evidence type="ECO:0000313" key="4">
    <source>
        <dbReference type="EMBL" id="KAI6651068.1"/>
    </source>
</evidence>
<dbReference type="CDD" id="cd12887">
    <property type="entry name" value="SPRY_NHR_like"/>
    <property type="match status" value="1"/>
</dbReference>
<dbReference type="Gene3D" id="2.60.120.920">
    <property type="match status" value="1"/>
</dbReference>
<dbReference type="SUPFAM" id="SSF49899">
    <property type="entry name" value="Concanavalin A-like lectins/glucanases"/>
    <property type="match status" value="1"/>
</dbReference>
<feature type="domain" description="NHR" evidence="3">
    <location>
        <begin position="75"/>
        <end position="242"/>
    </location>
</feature>
<dbReference type="PROSITE" id="PS51065">
    <property type="entry name" value="NHR"/>
    <property type="match status" value="1"/>
</dbReference>
<feature type="domain" description="SOCS box" evidence="2">
    <location>
        <begin position="247"/>
        <end position="283"/>
    </location>
</feature>
<proteinExistence type="predicted"/>
<dbReference type="PROSITE" id="PS50225">
    <property type="entry name" value="SOCS"/>
    <property type="match status" value="1"/>
</dbReference>
<dbReference type="Proteomes" id="UP001165289">
    <property type="component" value="Unassembled WGS sequence"/>
</dbReference>
<dbReference type="PANTHER" id="PTHR12429">
    <property type="entry name" value="NEURALIZED"/>
    <property type="match status" value="1"/>
</dbReference>
<evidence type="ECO:0000259" key="3">
    <source>
        <dbReference type="PROSITE" id="PS51065"/>
    </source>
</evidence>
<comment type="caution">
    <text evidence="4">The sequence shown here is derived from an EMBL/GenBank/DDBJ whole genome shotgun (WGS) entry which is preliminary data.</text>
</comment>
<accession>A0AAV7JQU7</accession>
<name>A0AAV7JQU7_9METZ</name>
<dbReference type="InterPro" id="IPR043136">
    <property type="entry name" value="B30.2/SPRY_sf"/>
</dbReference>
<gene>
    <name evidence="4" type="ORF">LOD99_5645</name>
</gene>
<dbReference type="SMART" id="SM00588">
    <property type="entry name" value="NEUZ"/>
    <property type="match status" value="1"/>
</dbReference>
<dbReference type="GO" id="GO:0061630">
    <property type="term" value="F:ubiquitin protein ligase activity"/>
    <property type="evidence" value="ECO:0007669"/>
    <property type="project" value="TreeGrafter"/>
</dbReference>
<evidence type="ECO:0000259" key="2">
    <source>
        <dbReference type="PROSITE" id="PS50225"/>
    </source>
</evidence>
<dbReference type="InterPro" id="IPR006573">
    <property type="entry name" value="NHR_dom"/>
</dbReference>
<protein>
    <submittedName>
        <fullName evidence="4">Neuralized-like protein 4</fullName>
    </submittedName>
</protein>
<sequence>MDPTQQEQSFPFESNMEVDSTEISKTTAPDTCSQIYLASSSVQEEQVGSCSKLYLRHDYYSNLKMLGFTYKQDPAVTIDKNYHGYNASFSTDYCTVSRHNSYSNCVVFMSQPIEVNDIVQLEFLSEAQGWAGHMRFGITTQAPRTLKTIPPNGMTFYAREDYWILSSGKLHNRNREEDYVLNFESLKVGDIVALSIDNKNRMIFYKNGIYQGVAVSNLPKGFKYQAVIDVYGSAKSIKLTYLRHQSSLKEQCLMMVYKRLTRPEGIDQLPLPYLLKERLREMF</sequence>
<feature type="region of interest" description="Disordered" evidence="1">
    <location>
        <begin position="1"/>
        <end position="23"/>
    </location>
</feature>
<organism evidence="4 5">
    <name type="scientific">Oopsacas minuta</name>
    <dbReference type="NCBI Taxonomy" id="111878"/>
    <lineage>
        <taxon>Eukaryota</taxon>
        <taxon>Metazoa</taxon>
        <taxon>Porifera</taxon>
        <taxon>Hexactinellida</taxon>
        <taxon>Hexasterophora</taxon>
        <taxon>Lyssacinosida</taxon>
        <taxon>Leucopsacidae</taxon>
        <taxon>Oopsacas</taxon>
    </lineage>
</organism>
<dbReference type="PANTHER" id="PTHR12429:SF8">
    <property type="entry name" value="NEURALIZED-LIKE PROTEIN 2"/>
    <property type="match status" value="1"/>
</dbReference>
<dbReference type="InterPro" id="IPR001496">
    <property type="entry name" value="SOCS_box"/>
</dbReference>
<dbReference type="InterPro" id="IPR013320">
    <property type="entry name" value="ConA-like_dom_sf"/>
</dbReference>
<keyword evidence="5" id="KW-1185">Reference proteome</keyword>
<evidence type="ECO:0000256" key="1">
    <source>
        <dbReference type="SAM" id="MobiDB-lite"/>
    </source>
</evidence>
<dbReference type="EMBL" id="JAKMXF010000308">
    <property type="protein sequence ID" value="KAI6651068.1"/>
    <property type="molecule type" value="Genomic_DNA"/>
</dbReference>